<sequence>MDMITEELDDSCPGLVLCADTLALATRYGVFWYVLLLLFLCMAKHSTADLLAGAPFPDFTGRRDGAQA</sequence>
<accession>A0A8X7YKF1</accession>
<dbReference type="GO" id="GO:0006979">
    <property type="term" value="P:response to oxidative stress"/>
    <property type="evidence" value="ECO:0007669"/>
    <property type="project" value="InterPro"/>
</dbReference>
<gene>
    <name evidence="3" type="ORF">POTOM_045766</name>
</gene>
<evidence type="ECO:0000256" key="1">
    <source>
        <dbReference type="SAM" id="Phobius"/>
    </source>
</evidence>
<feature type="domain" description="Plant heme peroxidase family profile" evidence="2">
    <location>
        <begin position="1"/>
        <end position="68"/>
    </location>
</feature>
<organism evidence="3 4">
    <name type="scientific">Populus tomentosa</name>
    <name type="common">Chinese white poplar</name>
    <dbReference type="NCBI Taxonomy" id="118781"/>
    <lineage>
        <taxon>Eukaryota</taxon>
        <taxon>Viridiplantae</taxon>
        <taxon>Streptophyta</taxon>
        <taxon>Embryophyta</taxon>
        <taxon>Tracheophyta</taxon>
        <taxon>Spermatophyta</taxon>
        <taxon>Magnoliopsida</taxon>
        <taxon>eudicotyledons</taxon>
        <taxon>Gunneridae</taxon>
        <taxon>Pentapetalae</taxon>
        <taxon>rosids</taxon>
        <taxon>fabids</taxon>
        <taxon>Malpighiales</taxon>
        <taxon>Salicaceae</taxon>
        <taxon>Saliceae</taxon>
        <taxon>Populus</taxon>
    </lineage>
</organism>
<proteinExistence type="predicted"/>
<dbReference type="AlphaFoldDB" id="A0A8X7YKF1"/>
<feature type="transmembrane region" description="Helical" evidence="1">
    <location>
        <begin position="25"/>
        <end position="43"/>
    </location>
</feature>
<evidence type="ECO:0000259" key="2">
    <source>
        <dbReference type="PROSITE" id="PS50873"/>
    </source>
</evidence>
<dbReference type="PROSITE" id="PS50873">
    <property type="entry name" value="PEROXIDASE_4"/>
    <property type="match status" value="1"/>
</dbReference>
<evidence type="ECO:0000313" key="4">
    <source>
        <dbReference type="Proteomes" id="UP000886885"/>
    </source>
</evidence>
<dbReference type="Proteomes" id="UP000886885">
    <property type="component" value="Chromosome 13D"/>
</dbReference>
<dbReference type="GO" id="GO:0020037">
    <property type="term" value="F:heme binding"/>
    <property type="evidence" value="ECO:0007669"/>
    <property type="project" value="InterPro"/>
</dbReference>
<keyword evidence="1" id="KW-0812">Transmembrane</keyword>
<protein>
    <recommendedName>
        <fullName evidence="2">Plant heme peroxidase family profile domain-containing protein</fullName>
    </recommendedName>
</protein>
<reference evidence="3" key="1">
    <citation type="journal article" date="2020" name="bioRxiv">
        <title>Hybrid origin of Populus tomentosa Carr. identified through genome sequencing and phylogenomic analysis.</title>
        <authorList>
            <person name="An X."/>
            <person name="Gao K."/>
            <person name="Chen Z."/>
            <person name="Li J."/>
            <person name="Yang X."/>
            <person name="Yang X."/>
            <person name="Zhou J."/>
            <person name="Guo T."/>
            <person name="Zhao T."/>
            <person name="Huang S."/>
            <person name="Miao D."/>
            <person name="Khan W.U."/>
            <person name="Rao P."/>
            <person name="Ye M."/>
            <person name="Lei B."/>
            <person name="Liao W."/>
            <person name="Wang J."/>
            <person name="Ji L."/>
            <person name="Li Y."/>
            <person name="Guo B."/>
            <person name="Mustafa N.S."/>
            <person name="Li S."/>
            <person name="Yun Q."/>
            <person name="Keller S.R."/>
            <person name="Mao J."/>
            <person name="Zhang R."/>
            <person name="Strauss S.H."/>
        </authorList>
    </citation>
    <scope>NUCLEOTIDE SEQUENCE</scope>
    <source>
        <strain evidence="3">GM15</strain>
        <tissue evidence="3">Leaf</tissue>
    </source>
</reference>
<comment type="caution">
    <text evidence="3">The sequence shown here is derived from an EMBL/GenBank/DDBJ whole genome shotgun (WGS) entry which is preliminary data.</text>
</comment>
<dbReference type="GO" id="GO:0004601">
    <property type="term" value="F:peroxidase activity"/>
    <property type="evidence" value="ECO:0007669"/>
    <property type="project" value="InterPro"/>
</dbReference>
<keyword evidence="1" id="KW-0472">Membrane</keyword>
<name>A0A8X7YKF1_POPTO</name>
<dbReference type="InterPro" id="IPR002016">
    <property type="entry name" value="Haem_peroxidase"/>
</dbReference>
<keyword evidence="4" id="KW-1185">Reference proteome</keyword>
<dbReference type="OrthoDB" id="2113341at2759"/>
<evidence type="ECO:0000313" key="3">
    <source>
        <dbReference type="EMBL" id="KAG6751242.1"/>
    </source>
</evidence>
<keyword evidence="1" id="KW-1133">Transmembrane helix</keyword>
<dbReference type="EMBL" id="JAAWWB010000026">
    <property type="protein sequence ID" value="KAG6751242.1"/>
    <property type="molecule type" value="Genomic_DNA"/>
</dbReference>